<dbReference type="PANTHER" id="PTHR43244">
    <property type="match status" value="1"/>
</dbReference>
<evidence type="ECO:0000313" key="4">
    <source>
        <dbReference type="EMBL" id="CAB4706495.1"/>
    </source>
</evidence>
<evidence type="ECO:0000256" key="2">
    <source>
        <dbReference type="SAM" id="MobiDB-lite"/>
    </source>
</evidence>
<gene>
    <name evidence="4" type="ORF">UFOPK2582_01198</name>
</gene>
<organism evidence="4">
    <name type="scientific">freshwater metagenome</name>
    <dbReference type="NCBI Taxonomy" id="449393"/>
    <lineage>
        <taxon>unclassified sequences</taxon>
        <taxon>metagenomes</taxon>
        <taxon>ecological metagenomes</taxon>
    </lineage>
</organism>
<dbReference type="Pfam" id="PF00296">
    <property type="entry name" value="Bac_luciferase"/>
    <property type="match status" value="1"/>
</dbReference>
<dbReference type="InterPro" id="IPR036661">
    <property type="entry name" value="Luciferase-like_sf"/>
</dbReference>
<dbReference type="NCBIfam" id="TIGR03857">
    <property type="entry name" value="F420_MSMEG_2249"/>
    <property type="match status" value="1"/>
</dbReference>
<accession>A0A6J6QBD3</accession>
<keyword evidence="1" id="KW-0560">Oxidoreductase</keyword>
<dbReference type="InterPro" id="IPR011251">
    <property type="entry name" value="Luciferase-like_dom"/>
</dbReference>
<evidence type="ECO:0000259" key="3">
    <source>
        <dbReference type="Pfam" id="PF00296"/>
    </source>
</evidence>
<feature type="domain" description="Luciferase-like" evidence="3">
    <location>
        <begin position="56"/>
        <end position="361"/>
    </location>
</feature>
<proteinExistence type="predicted"/>
<dbReference type="InterPro" id="IPR022378">
    <property type="entry name" value="F420_OxRdatse_MSMEG2249_pred"/>
</dbReference>
<reference evidence="4" key="1">
    <citation type="submission" date="2020-05" db="EMBL/GenBank/DDBJ databases">
        <authorList>
            <person name="Chiriac C."/>
            <person name="Salcher M."/>
            <person name="Ghai R."/>
            <person name="Kavagutti S V."/>
        </authorList>
    </citation>
    <scope>NUCLEOTIDE SEQUENCE</scope>
</reference>
<dbReference type="InterPro" id="IPR050564">
    <property type="entry name" value="F420-G6PD/mer"/>
</dbReference>
<feature type="region of interest" description="Disordered" evidence="2">
    <location>
        <begin position="1"/>
        <end position="30"/>
    </location>
</feature>
<dbReference type="GO" id="GO:0016705">
    <property type="term" value="F:oxidoreductase activity, acting on paired donors, with incorporation or reduction of molecular oxygen"/>
    <property type="evidence" value="ECO:0007669"/>
    <property type="project" value="InterPro"/>
</dbReference>
<sequence>MTPNDSSNPTNAATAATPADSRAQQAQQAQAQQAQAQQAQQAQCCELGFYTLAGHSGTPRDLIAECHAAESLGLGTAFISERFNTKDATALSGAAGAVSTTLGIATAATNHNTRHPLVTATFAMTMHRLTEGRFALGLGRGFDALFDIMGLPHITMAQMADAIDLYRRLWRGEMVFGHDGPAGNFPMLCLDPSFDEKIPVMLTAIGERTLEFAGSLADGVILHTFFADDALERSVAAVRRGAEQAGRDPASVRIWSVLATVGDHLDEELRLKKLVGRLATYLQGYGDLLVSVNNWDPQVLARFRADDVVGSIGGAIDAIATLEQLEHIATLFPEEWLQAAATGTAEQCAARVLAQFDLGADGVILHGATPTELAPVVSAYRRIRPANRFDSQLANPGWAHA</sequence>
<protein>
    <submittedName>
        <fullName evidence="4">Unannotated protein</fullName>
    </submittedName>
</protein>
<dbReference type="Gene3D" id="3.20.20.30">
    <property type="entry name" value="Luciferase-like domain"/>
    <property type="match status" value="1"/>
</dbReference>
<name>A0A6J6QBD3_9ZZZZ</name>
<evidence type="ECO:0000256" key="1">
    <source>
        <dbReference type="ARBA" id="ARBA00023002"/>
    </source>
</evidence>
<dbReference type="AlphaFoldDB" id="A0A6J6QBD3"/>
<dbReference type="SUPFAM" id="SSF51679">
    <property type="entry name" value="Bacterial luciferase-like"/>
    <property type="match status" value="1"/>
</dbReference>
<dbReference type="CDD" id="cd01097">
    <property type="entry name" value="Tetrahydromethanopterin_reductase"/>
    <property type="match status" value="1"/>
</dbReference>
<dbReference type="PANTHER" id="PTHR43244:SF1">
    <property type="entry name" value="5,10-METHYLENETETRAHYDROMETHANOPTERIN REDUCTASE"/>
    <property type="match status" value="1"/>
</dbReference>
<dbReference type="EMBL" id="CAEZXS010000150">
    <property type="protein sequence ID" value="CAB4706495.1"/>
    <property type="molecule type" value="Genomic_DNA"/>
</dbReference>